<dbReference type="Gene3D" id="2.60.120.10">
    <property type="entry name" value="Jelly Rolls"/>
    <property type="match status" value="1"/>
</dbReference>
<name>A0A5N0VEE9_9PSEU</name>
<proteinExistence type="predicted"/>
<comment type="caution">
    <text evidence="1">The sequence shown here is derived from an EMBL/GenBank/DDBJ whole genome shotgun (WGS) entry which is preliminary data.</text>
</comment>
<dbReference type="InterPro" id="IPR011051">
    <property type="entry name" value="RmlC_Cupin_sf"/>
</dbReference>
<dbReference type="EMBL" id="VMNW02000008">
    <property type="protein sequence ID" value="KAA9164008.1"/>
    <property type="molecule type" value="Genomic_DNA"/>
</dbReference>
<dbReference type="RefSeq" id="WP_144748515.1">
    <property type="nucleotide sequence ID" value="NZ_VMNW02000008.1"/>
</dbReference>
<protein>
    <recommendedName>
        <fullName evidence="3">Cupin domain-containing protein</fullName>
    </recommendedName>
</protein>
<evidence type="ECO:0000313" key="1">
    <source>
        <dbReference type="EMBL" id="KAA9164008.1"/>
    </source>
</evidence>
<evidence type="ECO:0008006" key="3">
    <source>
        <dbReference type="Google" id="ProtNLM"/>
    </source>
</evidence>
<accession>A0A5N0VEE9</accession>
<dbReference type="SUPFAM" id="SSF51182">
    <property type="entry name" value="RmlC-like cupins"/>
    <property type="match status" value="1"/>
</dbReference>
<reference evidence="1" key="1">
    <citation type="submission" date="2019-09" db="EMBL/GenBank/DDBJ databases">
        <authorList>
            <person name="Teo W.F.A."/>
            <person name="Duangmal K."/>
        </authorList>
    </citation>
    <scope>NUCLEOTIDE SEQUENCE [LARGE SCALE GENOMIC DNA]</scope>
    <source>
        <strain evidence="1">K81G1</strain>
    </source>
</reference>
<dbReference type="AlphaFoldDB" id="A0A5N0VEE9"/>
<gene>
    <name evidence="1" type="ORF">FPZ12_008285</name>
</gene>
<dbReference type="OrthoDB" id="7060081at2"/>
<dbReference type="InterPro" id="IPR014710">
    <property type="entry name" value="RmlC-like_jellyroll"/>
</dbReference>
<keyword evidence="2" id="KW-1185">Reference proteome</keyword>
<sequence>MELTDVGTRVLYEDEQVRVWEMVLAPGEAVHWHKHWHDYAYVYVTGDNVLETTLTPEGEPFLASFERHHSQSQVVGAEGIPIHRIRNVGDHPHRQIIIETLGPSLSQETLPAVNNGRMQLLDADSTAGAAK</sequence>
<evidence type="ECO:0000313" key="2">
    <source>
        <dbReference type="Proteomes" id="UP000319769"/>
    </source>
</evidence>
<organism evidence="1 2">
    <name type="scientific">Amycolatopsis acidicola</name>
    <dbReference type="NCBI Taxonomy" id="2596893"/>
    <lineage>
        <taxon>Bacteria</taxon>
        <taxon>Bacillati</taxon>
        <taxon>Actinomycetota</taxon>
        <taxon>Actinomycetes</taxon>
        <taxon>Pseudonocardiales</taxon>
        <taxon>Pseudonocardiaceae</taxon>
        <taxon>Amycolatopsis</taxon>
    </lineage>
</organism>
<dbReference type="Proteomes" id="UP000319769">
    <property type="component" value="Unassembled WGS sequence"/>
</dbReference>